<dbReference type="AlphaFoldDB" id="A0A376L8T0"/>
<dbReference type="EMBL" id="UGAB01000002">
    <property type="protein sequence ID" value="STF40708.1"/>
    <property type="molecule type" value="Genomic_DNA"/>
</dbReference>
<evidence type="ECO:0000313" key="2">
    <source>
        <dbReference type="Proteomes" id="UP000254877"/>
    </source>
</evidence>
<protein>
    <submittedName>
        <fullName evidence="1">Protein</fullName>
    </submittedName>
</protein>
<gene>
    <name evidence="1" type="primary">ypfG_2</name>
    <name evidence="1" type="ORF">NCTC7928_01273</name>
</gene>
<reference evidence="1 2" key="1">
    <citation type="submission" date="2018-06" db="EMBL/GenBank/DDBJ databases">
        <authorList>
            <consortium name="Pathogen Informatics"/>
            <person name="Doyle S."/>
        </authorList>
    </citation>
    <scope>NUCLEOTIDE SEQUENCE [LARGE SCALE GENOMIC DNA]</scope>
    <source>
        <strain evidence="1 2">NCTC7928</strain>
    </source>
</reference>
<organism evidence="1 2">
    <name type="scientific">Escherichia coli</name>
    <dbReference type="NCBI Taxonomy" id="562"/>
    <lineage>
        <taxon>Bacteria</taxon>
        <taxon>Pseudomonadati</taxon>
        <taxon>Pseudomonadota</taxon>
        <taxon>Gammaproteobacteria</taxon>
        <taxon>Enterobacterales</taxon>
        <taxon>Enterobacteriaceae</taxon>
        <taxon>Escherichia</taxon>
    </lineage>
</organism>
<dbReference type="Proteomes" id="UP000254877">
    <property type="component" value="Unassembled WGS sequence"/>
</dbReference>
<accession>A0A376L8T0</accession>
<name>A0A376L8T0_ECOLX</name>
<sequence length="71" mass="7988">MDKERGRTAAQRTAAPALKEVAVVNPTPTPLSLEERNDLLDYGNWRMNGLRCSLDPLRREVNVTALTDDKH</sequence>
<proteinExistence type="predicted"/>
<evidence type="ECO:0000313" key="1">
    <source>
        <dbReference type="EMBL" id="STF40708.1"/>
    </source>
</evidence>